<accession>C1MK34</accession>
<dbReference type="KEGG" id="mpp:MICPUCDRAFT_38422"/>
<dbReference type="CDD" id="cd16495">
    <property type="entry name" value="RING_CH-C4HC3_MARCH"/>
    <property type="match status" value="1"/>
</dbReference>
<feature type="transmembrane region" description="Helical" evidence="5">
    <location>
        <begin position="301"/>
        <end position="322"/>
    </location>
</feature>
<dbReference type="PANTHER" id="PTHR23012:SF174">
    <property type="entry name" value="OS01G0121200 PROTEIN"/>
    <property type="match status" value="1"/>
</dbReference>
<keyword evidence="5" id="KW-1133">Transmembrane helix</keyword>
<evidence type="ECO:0000256" key="3">
    <source>
        <dbReference type="ARBA" id="ARBA00022833"/>
    </source>
</evidence>
<feature type="domain" description="RING-CH-type" evidence="6">
    <location>
        <begin position="91"/>
        <end position="149"/>
    </location>
</feature>
<keyword evidence="8" id="KW-1185">Reference proteome</keyword>
<feature type="compositionally biased region" description="Acidic residues" evidence="4">
    <location>
        <begin position="68"/>
        <end position="82"/>
    </location>
</feature>
<name>C1MK34_MICPC</name>
<dbReference type="AlphaFoldDB" id="C1MK34"/>
<dbReference type="GO" id="GO:0016567">
    <property type="term" value="P:protein ubiquitination"/>
    <property type="evidence" value="ECO:0007669"/>
    <property type="project" value="TreeGrafter"/>
</dbReference>
<keyword evidence="5" id="KW-0472">Membrane</keyword>
<keyword evidence="5" id="KW-0812">Transmembrane</keyword>
<evidence type="ECO:0000256" key="1">
    <source>
        <dbReference type="ARBA" id="ARBA00022723"/>
    </source>
</evidence>
<evidence type="ECO:0000256" key="4">
    <source>
        <dbReference type="SAM" id="MobiDB-lite"/>
    </source>
</evidence>
<feature type="region of interest" description="Disordered" evidence="4">
    <location>
        <begin position="1"/>
        <end position="82"/>
    </location>
</feature>
<evidence type="ECO:0000256" key="2">
    <source>
        <dbReference type="ARBA" id="ARBA00022771"/>
    </source>
</evidence>
<sequence length="402" mass="43972">MDQAREPASPPGTVDARDPPVADATPANAPAPARARGSDAPPAEERNRASSTRRSDARNDPDVATRELEDDAAGENDRDDDAMPAAVAVVPDAPEGAECRICLMDDPPFCSPCKCKGSMSYVHVACLARWCTETGVTSCELCMRSFPGYFANAGRSARRERAREEDERRAATDRLHAQALNFHAAYGRLPSTTLDFAMINLNTMLEAEASLRRNDASEGSVQVVVIDANGRARTITSRNVAELNARARGVPGIPDARDTGIHPATLSQIRALHHELSNRVDHDDPGSRERERERDAAAERFAFWMRMFIFVAIAFVVLYVVIAVFGGSDYDSPVFTLRVFGLFLAVMLLARVVQVFKQRSEEREANQIEQILEWHAVAREENLRAGGGGGSGGRSARRVEIL</sequence>
<feature type="transmembrane region" description="Helical" evidence="5">
    <location>
        <begin position="334"/>
        <end position="353"/>
    </location>
</feature>
<dbReference type="Gene3D" id="3.30.40.10">
    <property type="entry name" value="Zinc/RING finger domain, C3HC4 (zinc finger)"/>
    <property type="match status" value="1"/>
</dbReference>
<dbReference type="RefSeq" id="XP_003055922.1">
    <property type="nucleotide sequence ID" value="XM_003055876.1"/>
</dbReference>
<dbReference type="OrthoDB" id="264354at2759"/>
<dbReference type="PROSITE" id="PS51292">
    <property type="entry name" value="ZF_RING_CH"/>
    <property type="match status" value="1"/>
</dbReference>
<dbReference type="Pfam" id="PF12906">
    <property type="entry name" value="RINGv"/>
    <property type="match status" value="1"/>
</dbReference>
<gene>
    <name evidence="7" type="ORF">MICPUCDRAFT_38422</name>
</gene>
<feature type="compositionally biased region" description="Basic and acidic residues" evidence="4">
    <location>
        <begin position="43"/>
        <end position="67"/>
    </location>
</feature>
<proteinExistence type="predicted"/>
<dbReference type="GeneID" id="9681666"/>
<dbReference type="eggNOG" id="KOG1609">
    <property type="taxonomic scope" value="Eukaryota"/>
</dbReference>
<reference evidence="7 8" key="1">
    <citation type="journal article" date="2009" name="Science">
        <title>Green evolution and dynamic adaptations revealed by genomes of the marine picoeukaryotes Micromonas.</title>
        <authorList>
            <person name="Worden A.Z."/>
            <person name="Lee J.H."/>
            <person name="Mock T."/>
            <person name="Rouze P."/>
            <person name="Simmons M.P."/>
            <person name="Aerts A.L."/>
            <person name="Allen A.E."/>
            <person name="Cuvelier M.L."/>
            <person name="Derelle E."/>
            <person name="Everett M.V."/>
            <person name="Foulon E."/>
            <person name="Grimwood J."/>
            <person name="Gundlach H."/>
            <person name="Henrissat B."/>
            <person name="Napoli C."/>
            <person name="McDonald S.M."/>
            <person name="Parker M.S."/>
            <person name="Rombauts S."/>
            <person name="Salamov A."/>
            <person name="Von Dassow P."/>
            <person name="Badger J.H."/>
            <person name="Coutinho P.M."/>
            <person name="Demir E."/>
            <person name="Dubchak I."/>
            <person name="Gentemann C."/>
            <person name="Eikrem W."/>
            <person name="Gready J.E."/>
            <person name="John U."/>
            <person name="Lanier W."/>
            <person name="Lindquist E.A."/>
            <person name="Lucas S."/>
            <person name="Mayer K.F."/>
            <person name="Moreau H."/>
            <person name="Not F."/>
            <person name="Otillar R."/>
            <person name="Panaud O."/>
            <person name="Pangilinan J."/>
            <person name="Paulsen I."/>
            <person name="Piegu B."/>
            <person name="Poliakov A."/>
            <person name="Robbens S."/>
            <person name="Schmutz J."/>
            <person name="Toulza E."/>
            <person name="Wyss T."/>
            <person name="Zelensky A."/>
            <person name="Zhou K."/>
            <person name="Armbrust E.V."/>
            <person name="Bhattacharya D."/>
            <person name="Goodenough U.W."/>
            <person name="Van de Peer Y."/>
            <person name="Grigoriev I.V."/>
        </authorList>
    </citation>
    <scope>NUCLEOTIDE SEQUENCE [LARGE SCALE GENOMIC DNA]</scope>
    <source>
        <strain evidence="7 8">CCMP1545</strain>
    </source>
</reference>
<dbReference type="OMA" id="CRICLMD"/>
<evidence type="ECO:0000313" key="8">
    <source>
        <dbReference type="Proteomes" id="UP000001876"/>
    </source>
</evidence>
<keyword evidence="3" id="KW-0862">Zinc</keyword>
<dbReference type="SUPFAM" id="SSF57850">
    <property type="entry name" value="RING/U-box"/>
    <property type="match status" value="1"/>
</dbReference>
<dbReference type="InterPro" id="IPR033275">
    <property type="entry name" value="MARCH-like"/>
</dbReference>
<protein>
    <submittedName>
        <fullName evidence="7">Predicted protein</fullName>
    </submittedName>
</protein>
<feature type="compositionally biased region" description="Low complexity" evidence="4">
    <location>
        <begin position="21"/>
        <end position="35"/>
    </location>
</feature>
<dbReference type="InterPro" id="IPR011016">
    <property type="entry name" value="Znf_RING-CH"/>
</dbReference>
<dbReference type="PANTHER" id="PTHR23012">
    <property type="entry name" value="RING/FYVE/PHD ZINC FINGER DOMAIN-CONTAINING"/>
    <property type="match status" value="1"/>
</dbReference>
<evidence type="ECO:0000259" key="6">
    <source>
        <dbReference type="PROSITE" id="PS51292"/>
    </source>
</evidence>
<dbReference type="GO" id="GO:0008270">
    <property type="term" value="F:zinc ion binding"/>
    <property type="evidence" value="ECO:0007669"/>
    <property type="project" value="UniProtKB-KW"/>
</dbReference>
<dbReference type="EMBL" id="GG663736">
    <property type="protein sequence ID" value="EEH59298.1"/>
    <property type="molecule type" value="Genomic_DNA"/>
</dbReference>
<dbReference type="Proteomes" id="UP000001876">
    <property type="component" value="Unassembled WGS sequence"/>
</dbReference>
<dbReference type="STRING" id="564608.C1MK34"/>
<dbReference type="GO" id="GO:0016020">
    <property type="term" value="C:membrane"/>
    <property type="evidence" value="ECO:0007669"/>
    <property type="project" value="TreeGrafter"/>
</dbReference>
<keyword evidence="2" id="KW-0863">Zinc-finger</keyword>
<dbReference type="GO" id="GO:0004842">
    <property type="term" value="F:ubiquitin-protein transferase activity"/>
    <property type="evidence" value="ECO:0007669"/>
    <property type="project" value="TreeGrafter"/>
</dbReference>
<organism evidence="8">
    <name type="scientific">Micromonas pusilla (strain CCMP1545)</name>
    <name type="common">Picoplanktonic green alga</name>
    <dbReference type="NCBI Taxonomy" id="564608"/>
    <lineage>
        <taxon>Eukaryota</taxon>
        <taxon>Viridiplantae</taxon>
        <taxon>Chlorophyta</taxon>
        <taxon>Mamiellophyceae</taxon>
        <taxon>Mamiellales</taxon>
        <taxon>Mamiellaceae</taxon>
        <taxon>Micromonas</taxon>
    </lineage>
</organism>
<evidence type="ECO:0000256" key="5">
    <source>
        <dbReference type="SAM" id="Phobius"/>
    </source>
</evidence>
<keyword evidence="1" id="KW-0479">Metal-binding</keyword>
<dbReference type="SMART" id="SM00744">
    <property type="entry name" value="RINGv"/>
    <property type="match status" value="1"/>
</dbReference>
<dbReference type="InterPro" id="IPR013083">
    <property type="entry name" value="Znf_RING/FYVE/PHD"/>
</dbReference>
<evidence type="ECO:0000313" key="7">
    <source>
        <dbReference type="EMBL" id="EEH59298.1"/>
    </source>
</evidence>